<dbReference type="Gramene" id="AET5Gv21130300.11">
    <property type="protein sequence ID" value="AET5Gv21130300.11"/>
    <property type="gene ID" value="AET5Gv21130300"/>
</dbReference>
<keyword evidence="2" id="KW-1185">Reference proteome</keyword>
<sequence length="113" mass="12293">MISFLSRSITEGSGLVVAWHEVAGKCNDDRLAEALVERRARALPGGAQRGARARGGEEDLRLNSGAGCCARRRRPARHRIERRAGWGASLRLGSGGEGERRARPGPRVEYCEV</sequence>
<reference evidence="1" key="3">
    <citation type="journal article" date="2017" name="Nature">
        <title>Genome sequence of the progenitor of the wheat D genome Aegilops tauschii.</title>
        <authorList>
            <person name="Luo M.C."/>
            <person name="Gu Y.Q."/>
            <person name="Puiu D."/>
            <person name="Wang H."/>
            <person name="Twardziok S.O."/>
            <person name="Deal K.R."/>
            <person name="Huo N."/>
            <person name="Zhu T."/>
            <person name="Wang L."/>
            <person name="Wang Y."/>
            <person name="McGuire P.E."/>
            <person name="Liu S."/>
            <person name="Long H."/>
            <person name="Ramasamy R.K."/>
            <person name="Rodriguez J.C."/>
            <person name="Van S.L."/>
            <person name="Yuan L."/>
            <person name="Wang Z."/>
            <person name="Xia Z."/>
            <person name="Xiao L."/>
            <person name="Anderson O.D."/>
            <person name="Ouyang S."/>
            <person name="Liang Y."/>
            <person name="Zimin A.V."/>
            <person name="Pertea G."/>
            <person name="Qi P."/>
            <person name="Bennetzen J.L."/>
            <person name="Dai X."/>
            <person name="Dawson M.W."/>
            <person name="Muller H.G."/>
            <person name="Kugler K."/>
            <person name="Rivarola-Duarte L."/>
            <person name="Spannagl M."/>
            <person name="Mayer K.F.X."/>
            <person name="Lu F.H."/>
            <person name="Bevan M.W."/>
            <person name="Leroy P."/>
            <person name="Li P."/>
            <person name="You F.M."/>
            <person name="Sun Q."/>
            <person name="Liu Z."/>
            <person name="Lyons E."/>
            <person name="Wicker T."/>
            <person name="Salzberg S.L."/>
            <person name="Devos K.M."/>
            <person name="Dvorak J."/>
        </authorList>
    </citation>
    <scope>NUCLEOTIDE SEQUENCE [LARGE SCALE GENOMIC DNA]</scope>
    <source>
        <strain evidence="1">cv. AL8/78</strain>
    </source>
</reference>
<reference evidence="1" key="5">
    <citation type="journal article" date="2021" name="G3 (Bethesda)">
        <title>Aegilops tauschii genome assembly Aet v5.0 features greater sequence contiguity and improved annotation.</title>
        <authorList>
            <person name="Wang L."/>
            <person name="Zhu T."/>
            <person name="Rodriguez J.C."/>
            <person name="Deal K.R."/>
            <person name="Dubcovsky J."/>
            <person name="McGuire P.E."/>
            <person name="Lux T."/>
            <person name="Spannagl M."/>
            <person name="Mayer K.F.X."/>
            <person name="Baldrich P."/>
            <person name="Meyers B.C."/>
            <person name="Huo N."/>
            <person name="Gu Y.Q."/>
            <person name="Zhou H."/>
            <person name="Devos K.M."/>
            <person name="Bennetzen J.L."/>
            <person name="Unver T."/>
            <person name="Budak H."/>
            <person name="Gulick P.J."/>
            <person name="Galiba G."/>
            <person name="Kalapos B."/>
            <person name="Nelson D.R."/>
            <person name="Li P."/>
            <person name="You F.M."/>
            <person name="Luo M.C."/>
            <person name="Dvorak J."/>
        </authorList>
    </citation>
    <scope>NUCLEOTIDE SEQUENCE [LARGE SCALE GENOMIC DNA]</scope>
    <source>
        <strain evidence="1">cv. AL8/78</strain>
    </source>
</reference>
<reference evidence="1" key="4">
    <citation type="submission" date="2019-03" db="UniProtKB">
        <authorList>
            <consortium name="EnsemblPlants"/>
        </authorList>
    </citation>
    <scope>IDENTIFICATION</scope>
</reference>
<dbReference type="EnsemblPlants" id="AET5Gv21130300.11">
    <property type="protein sequence ID" value="AET5Gv21130300.11"/>
    <property type="gene ID" value="AET5Gv21130300"/>
</dbReference>
<dbReference type="AlphaFoldDB" id="A0A453MC57"/>
<reference evidence="2" key="1">
    <citation type="journal article" date="2014" name="Science">
        <title>Ancient hybridizations among the ancestral genomes of bread wheat.</title>
        <authorList>
            <consortium name="International Wheat Genome Sequencing Consortium,"/>
            <person name="Marcussen T."/>
            <person name="Sandve S.R."/>
            <person name="Heier L."/>
            <person name="Spannagl M."/>
            <person name="Pfeifer M."/>
            <person name="Jakobsen K.S."/>
            <person name="Wulff B.B."/>
            <person name="Steuernagel B."/>
            <person name="Mayer K.F."/>
            <person name="Olsen O.A."/>
        </authorList>
    </citation>
    <scope>NUCLEOTIDE SEQUENCE [LARGE SCALE GENOMIC DNA]</scope>
    <source>
        <strain evidence="2">cv. AL8/78</strain>
    </source>
</reference>
<proteinExistence type="predicted"/>
<reference evidence="2" key="2">
    <citation type="journal article" date="2017" name="Nat. Plants">
        <title>The Aegilops tauschii genome reveals multiple impacts of transposons.</title>
        <authorList>
            <person name="Zhao G."/>
            <person name="Zou C."/>
            <person name="Li K."/>
            <person name="Wang K."/>
            <person name="Li T."/>
            <person name="Gao L."/>
            <person name="Zhang X."/>
            <person name="Wang H."/>
            <person name="Yang Z."/>
            <person name="Liu X."/>
            <person name="Jiang W."/>
            <person name="Mao L."/>
            <person name="Kong X."/>
            <person name="Jiao Y."/>
            <person name="Jia J."/>
        </authorList>
    </citation>
    <scope>NUCLEOTIDE SEQUENCE [LARGE SCALE GENOMIC DNA]</scope>
    <source>
        <strain evidence="2">cv. AL8/78</strain>
    </source>
</reference>
<evidence type="ECO:0000313" key="1">
    <source>
        <dbReference type="EnsemblPlants" id="AET5Gv21130300.11"/>
    </source>
</evidence>
<evidence type="ECO:0000313" key="2">
    <source>
        <dbReference type="Proteomes" id="UP000015105"/>
    </source>
</evidence>
<organism evidence="1 2">
    <name type="scientific">Aegilops tauschii subsp. strangulata</name>
    <name type="common">Goatgrass</name>
    <dbReference type="NCBI Taxonomy" id="200361"/>
    <lineage>
        <taxon>Eukaryota</taxon>
        <taxon>Viridiplantae</taxon>
        <taxon>Streptophyta</taxon>
        <taxon>Embryophyta</taxon>
        <taxon>Tracheophyta</taxon>
        <taxon>Spermatophyta</taxon>
        <taxon>Magnoliopsida</taxon>
        <taxon>Liliopsida</taxon>
        <taxon>Poales</taxon>
        <taxon>Poaceae</taxon>
        <taxon>BOP clade</taxon>
        <taxon>Pooideae</taxon>
        <taxon>Triticodae</taxon>
        <taxon>Triticeae</taxon>
        <taxon>Triticinae</taxon>
        <taxon>Aegilops</taxon>
    </lineage>
</organism>
<name>A0A453MC57_AEGTS</name>
<protein>
    <submittedName>
        <fullName evidence="1">Uncharacterized protein</fullName>
    </submittedName>
</protein>
<dbReference type="Proteomes" id="UP000015105">
    <property type="component" value="Chromosome 5D"/>
</dbReference>
<accession>A0A453MC57</accession>